<dbReference type="Gene3D" id="3.40.190.10">
    <property type="entry name" value="Periplasmic binding protein-like II"/>
    <property type="match status" value="2"/>
</dbReference>
<evidence type="ECO:0000313" key="5">
    <source>
        <dbReference type="Proteomes" id="UP000482800"/>
    </source>
</evidence>
<reference evidence="4 5" key="2">
    <citation type="submission" date="2020-03" db="EMBL/GenBank/DDBJ databases">
        <authorList>
            <person name="Ichikawa N."/>
            <person name="Kimura A."/>
            <person name="Kitahashi Y."/>
            <person name="Uohara A."/>
        </authorList>
    </citation>
    <scope>NUCLEOTIDE SEQUENCE [LARGE SCALE GENOMIC DNA]</scope>
    <source>
        <strain evidence="4 5">NBRC 108639</strain>
    </source>
</reference>
<dbReference type="InterPro" id="IPR006059">
    <property type="entry name" value="SBP"/>
</dbReference>
<sequence length="721" mass="78746">MARFPVPDRERLEEALELAARLHRDDRRVREPYLNHLLRVAIRIMSHYGVDDVDVIVAALLHDAVEDHPDELGGDTEAALAELAKLFNRRIADLVRSVTNPAYDPDRDRHEQYRTHVAESLDRDPWARVIKVSDFTDNGVGVIHTTGPKVHSSATKYRPLVPVFRELVARADTPLSAPRRPTSWISSTSPRAGSPPSSTVRRPARPDGRAPGHPGRQRGATSSSWKRSRRFLIVTASLPESLDGMIVQALTCVDAPSRDRHVSQRTVPARKEDGMAVFPRRRQAIVIATVVGLALSAAACGDGDDSGSGNESSAECSAFEKYSGNDGKKVTIYASIRDTEADLLEQSWKPFTDCTGIEIDYEGSGEFEAQLQVRVDGGNAPDIAFIPQPGLLATFANAGKLKAAPADTKASAEANYPADWLKYSTVGGTFYGAPLGSNVKSFVWYSPKTFQEKGYAIPKTWDELIALSDKIAGTGEKPWCAGIESGDATGWPATDWLEDIMLRDQSPEVYDQWVTHQIPFNDPKVAAALDRAGTILKNDKYVNAGFGPVKSISTTAFQEAGLPILENKCYLHRQASFYANQWPQGTKVAEDGDVFAFYFPAVDPSKGEPVLAAGEFTVAFADRPEVQAVQNYLATPEYANARAKLGNWVSGNRGADINNFTNPIDKLSVQILQDQSKVLRFDGSDLMPSAVGAGTLWKAMVDWINGKDTASTLSGVESSWK</sequence>
<dbReference type="Pfam" id="PF13328">
    <property type="entry name" value="HD_4"/>
    <property type="match status" value="1"/>
</dbReference>
<dbReference type="PANTHER" id="PTHR43649">
    <property type="entry name" value="ARABINOSE-BINDING PROTEIN-RELATED"/>
    <property type="match status" value="1"/>
</dbReference>
<protein>
    <submittedName>
        <fullName evidence="4">Uncharacterized protein</fullName>
    </submittedName>
</protein>
<feature type="region of interest" description="Disordered" evidence="3">
    <location>
        <begin position="175"/>
        <end position="224"/>
    </location>
</feature>
<keyword evidence="5" id="KW-1185">Reference proteome</keyword>
<keyword evidence="2" id="KW-0813">Transport</keyword>
<accession>A0A6V8K8M0</accession>
<gene>
    <name evidence="4" type="ORF">Phou_026590</name>
</gene>
<comment type="caution">
    <text evidence="4">The sequence shown here is derived from an EMBL/GenBank/DDBJ whole genome shotgun (WGS) entry which is preliminary data.</text>
</comment>
<reference evidence="4 5" key="1">
    <citation type="submission" date="2020-03" db="EMBL/GenBank/DDBJ databases">
        <title>Whole genome shotgun sequence of Phytohabitans houttuyneae NBRC 108639.</title>
        <authorList>
            <person name="Komaki H."/>
            <person name="Tamura T."/>
        </authorList>
    </citation>
    <scope>NUCLEOTIDE SEQUENCE [LARGE SCALE GENOMIC DNA]</scope>
    <source>
        <strain evidence="4 5">NBRC 108639</strain>
    </source>
</reference>
<dbReference type="InterPro" id="IPR003607">
    <property type="entry name" value="HD/PDEase_dom"/>
</dbReference>
<evidence type="ECO:0000313" key="4">
    <source>
        <dbReference type="EMBL" id="GFJ78479.1"/>
    </source>
</evidence>
<dbReference type="EMBL" id="BLPF01000001">
    <property type="protein sequence ID" value="GFJ78479.1"/>
    <property type="molecule type" value="Genomic_DNA"/>
</dbReference>
<dbReference type="SUPFAM" id="SSF53850">
    <property type="entry name" value="Periplasmic binding protein-like II"/>
    <property type="match status" value="1"/>
</dbReference>
<evidence type="ECO:0000256" key="3">
    <source>
        <dbReference type="SAM" id="MobiDB-lite"/>
    </source>
</evidence>
<evidence type="ECO:0000256" key="1">
    <source>
        <dbReference type="ARBA" id="ARBA00008520"/>
    </source>
</evidence>
<comment type="similarity">
    <text evidence="1">Belongs to the bacterial solute-binding protein 1 family.</text>
</comment>
<feature type="compositionally biased region" description="Polar residues" evidence="3">
    <location>
        <begin position="183"/>
        <end position="200"/>
    </location>
</feature>
<proteinExistence type="inferred from homology"/>
<dbReference type="CDD" id="cd00077">
    <property type="entry name" value="HDc"/>
    <property type="match status" value="1"/>
</dbReference>
<dbReference type="Pfam" id="PF01547">
    <property type="entry name" value="SBP_bac_1"/>
    <property type="match status" value="1"/>
</dbReference>
<dbReference type="Gene3D" id="1.10.3210.10">
    <property type="entry name" value="Hypothetical protein af1432"/>
    <property type="match status" value="1"/>
</dbReference>
<dbReference type="PANTHER" id="PTHR43649:SF29">
    <property type="entry name" value="OSMOPROTECTIVE COMPOUNDS-BINDING PROTEIN GGTB"/>
    <property type="match status" value="1"/>
</dbReference>
<dbReference type="SUPFAM" id="SSF109604">
    <property type="entry name" value="HD-domain/PDEase-like"/>
    <property type="match status" value="1"/>
</dbReference>
<organism evidence="4 5">
    <name type="scientific">Phytohabitans houttuyneae</name>
    <dbReference type="NCBI Taxonomy" id="1076126"/>
    <lineage>
        <taxon>Bacteria</taxon>
        <taxon>Bacillati</taxon>
        <taxon>Actinomycetota</taxon>
        <taxon>Actinomycetes</taxon>
        <taxon>Micromonosporales</taxon>
        <taxon>Micromonosporaceae</taxon>
    </lineage>
</organism>
<name>A0A6V8K8M0_9ACTN</name>
<dbReference type="AlphaFoldDB" id="A0A6V8K8M0"/>
<dbReference type="InterPro" id="IPR050490">
    <property type="entry name" value="Bact_solute-bd_prot1"/>
</dbReference>
<dbReference type="Proteomes" id="UP000482800">
    <property type="component" value="Unassembled WGS sequence"/>
</dbReference>
<evidence type="ECO:0000256" key="2">
    <source>
        <dbReference type="ARBA" id="ARBA00022448"/>
    </source>
</evidence>